<dbReference type="EMBL" id="CAJVQC010181307">
    <property type="protein sequence ID" value="CAG8852335.1"/>
    <property type="molecule type" value="Genomic_DNA"/>
</dbReference>
<sequence>QAKDFNSAKEIKDEVKRNQVLNEKDKKKLIDKLKLLMYKFIQKDF</sequence>
<accession>A0ACA9SYG2</accession>
<feature type="non-terminal residue" evidence="1">
    <location>
        <position position="1"/>
    </location>
</feature>
<organism evidence="1 2">
    <name type="scientific">Racocetra persica</name>
    <dbReference type="NCBI Taxonomy" id="160502"/>
    <lineage>
        <taxon>Eukaryota</taxon>
        <taxon>Fungi</taxon>
        <taxon>Fungi incertae sedis</taxon>
        <taxon>Mucoromycota</taxon>
        <taxon>Glomeromycotina</taxon>
        <taxon>Glomeromycetes</taxon>
        <taxon>Diversisporales</taxon>
        <taxon>Gigasporaceae</taxon>
        <taxon>Racocetra</taxon>
    </lineage>
</organism>
<evidence type="ECO:0000313" key="2">
    <source>
        <dbReference type="Proteomes" id="UP000789920"/>
    </source>
</evidence>
<reference evidence="1" key="1">
    <citation type="submission" date="2021-06" db="EMBL/GenBank/DDBJ databases">
        <authorList>
            <person name="Kallberg Y."/>
            <person name="Tangrot J."/>
            <person name="Rosling A."/>
        </authorList>
    </citation>
    <scope>NUCLEOTIDE SEQUENCE</scope>
    <source>
        <strain evidence="1">MA461A</strain>
    </source>
</reference>
<proteinExistence type="predicted"/>
<gene>
    <name evidence="1" type="ORF">RPERSI_LOCUS37030</name>
</gene>
<protein>
    <submittedName>
        <fullName evidence="1">25462_t:CDS:1</fullName>
    </submittedName>
</protein>
<comment type="caution">
    <text evidence="1">The sequence shown here is derived from an EMBL/GenBank/DDBJ whole genome shotgun (WGS) entry which is preliminary data.</text>
</comment>
<name>A0ACA9SYG2_9GLOM</name>
<keyword evidence="2" id="KW-1185">Reference proteome</keyword>
<evidence type="ECO:0000313" key="1">
    <source>
        <dbReference type="EMBL" id="CAG8852335.1"/>
    </source>
</evidence>
<dbReference type="Proteomes" id="UP000789920">
    <property type="component" value="Unassembled WGS sequence"/>
</dbReference>